<organism evidence="3 4">
    <name type="scientific">Nakamurella antarctica</name>
    <dbReference type="NCBI Taxonomy" id="1902245"/>
    <lineage>
        <taxon>Bacteria</taxon>
        <taxon>Bacillati</taxon>
        <taxon>Actinomycetota</taxon>
        <taxon>Actinomycetes</taxon>
        <taxon>Nakamurellales</taxon>
        <taxon>Nakamurellaceae</taxon>
        <taxon>Nakamurella</taxon>
    </lineage>
</organism>
<sequence length="113" mass="13045">MSGMNNEGRRRFPDWIPEANRERNAENDAKFRYAPWDADDLDRNDPDPEVRAFIAHMDRTTRIHNALTFEGQMTLLETASVSPHHSPVKIWAIRAVGFFILVGFALAFLARLY</sequence>
<evidence type="ECO:0000256" key="1">
    <source>
        <dbReference type="SAM" id="MobiDB-lite"/>
    </source>
</evidence>
<keyword evidence="2" id="KW-0812">Transmembrane</keyword>
<reference evidence="3 4" key="1">
    <citation type="submission" date="2018-11" db="EMBL/GenBank/DDBJ databases">
        <authorList>
            <person name="Da X."/>
        </authorList>
    </citation>
    <scope>NUCLEOTIDE SEQUENCE [LARGE SCALE GENOMIC DNA]</scope>
    <source>
        <strain evidence="3 4">S14-144</strain>
    </source>
</reference>
<feature type="compositionally biased region" description="Basic and acidic residues" evidence="1">
    <location>
        <begin position="7"/>
        <end position="23"/>
    </location>
</feature>
<evidence type="ECO:0000256" key="2">
    <source>
        <dbReference type="SAM" id="Phobius"/>
    </source>
</evidence>
<feature type="transmembrane region" description="Helical" evidence="2">
    <location>
        <begin position="91"/>
        <end position="110"/>
    </location>
</feature>
<keyword evidence="4" id="KW-1185">Reference proteome</keyword>
<protein>
    <submittedName>
        <fullName evidence="3">Uncharacterized protein</fullName>
    </submittedName>
</protein>
<proteinExistence type="predicted"/>
<accession>A0A3G8ZTA2</accession>
<evidence type="ECO:0000313" key="3">
    <source>
        <dbReference type="EMBL" id="AZI57704.1"/>
    </source>
</evidence>
<dbReference type="AlphaFoldDB" id="A0A3G8ZTA2"/>
<dbReference type="Proteomes" id="UP000268084">
    <property type="component" value="Chromosome"/>
</dbReference>
<dbReference type="RefSeq" id="WP_124798389.1">
    <property type="nucleotide sequence ID" value="NZ_CP034170.1"/>
</dbReference>
<feature type="region of interest" description="Disordered" evidence="1">
    <location>
        <begin position="1"/>
        <end position="23"/>
    </location>
</feature>
<reference evidence="3 4" key="2">
    <citation type="submission" date="2018-12" db="EMBL/GenBank/DDBJ databases">
        <title>Nakamurella antarcticus sp. nov., isolated from Antarctica South Shetland Islands soil.</title>
        <authorList>
            <person name="Peng F."/>
        </authorList>
    </citation>
    <scope>NUCLEOTIDE SEQUENCE [LARGE SCALE GENOMIC DNA]</scope>
    <source>
        <strain evidence="3 4">S14-144</strain>
    </source>
</reference>
<dbReference type="KEGG" id="nak:EH165_05615"/>
<keyword evidence="2" id="KW-1133">Transmembrane helix</keyword>
<evidence type="ECO:0000313" key="4">
    <source>
        <dbReference type="Proteomes" id="UP000268084"/>
    </source>
</evidence>
<dbReference type="EMBL" id="CP034170">
    <property type="protein sequence ID" value="AZI57704.1"/>
    <property type="molecule type" value="Genomic_DNA"/>
</dbReference>
<gene>
    <name evidence="3" type="ORF">EH165_05615</name>
</gene>
<name>A0A3G8ZTA2_9ACTN</name>
<keyword evidence="2" id="KW-0472">Membrane</keyword>